<gene>
    <name evidence="16" type="ORF">D6K54_23795</name>
    <name evidence="18" type="ORF">D6S17_21335</name>
    <name evidence="17" type="ORF">DOV67_23505</name>
    <name evidence="19" type="ORF">EZX71_24425</name>
</gene>
<keyword evidence="7" id="KW-0259">Enterobactin biosynthesis</keyword>
<evidence type="ECO:0000259" key="15">
    <source>
        <dbReference type="Pfam" id="PF17837"/>
    </source>
</evidence>
<feature type="binding site" evidence="12">
    <location>
        <position position="54"/>
    </location>
    <ligand>
        <name>CoA</name>
        <dbReference type="ChEBI" id="CHEBI:57287"/>
    </ligand>
</feature>
<dbReference type="InterPro" id="IPR037143">
    <property type="entry name" value="4-PPantetheinyl_Trfase_dom_sf"/>
</dbReference>
<dbReference type="Pfam" id="PF17837">
    <property type="entry name" value="4PPT_N"/>
    <property type="match status" value="1"/>
</dbReference>
<dbReference type="GO" id="GO:0009239">
    <property type="term" value="P:enterobactin biosynthetic process"/>
    <property type="evidence" value="ECO:0007669"/>
    <property type="project" value="UniProtKB-UniPathway"/>
</dbReference>
<dbReference type="PANTHER" id="PTHR38096:SF1">
    <property type="entry name" value="ENTEROBACTIN SYNTHASE COMPONENT D"/>
    <property type="match status" value="1"/>
</dbReference>
<dbReference type="Proteomes" id="UP000839733">
    <property type="component" value="Unassembled WGS sequence"/>
</dbReference>
<feature type="binding site" evidence="13">
    <location>
        <position position="121"/>
    </location>
    <ligand>
        <name>Mg(2+)</name>
        <dbReference type="ChEBI" id="CHEBI:18420"/>
    </ligand>
</feature>
<dbReference type="GO" id="GO:0009366">
    <property type="term" value="C:enterobactin synthetase complex"/>
    <property type="evidence" value="ECO:0007669"/>
    <property type="project" value="InterPro"/>
</dbReference>
<feature type="binding site" evidence="12">
    <location>
        <begin position="98"/>
        <end position="99"/>
    </location>
    <ligand>
        <name>CoA</name>
        <dbReference type="ChEBI" id="CHEBI:57287"/>
    </ligand>
</feature>
<comment type="catalytic activity">
    <reaction evidence="11">
        <text>apo-[peptidyl-carrier protein] + CoA = holo-[peptidyl-carrier protein] + adenosine 3',5'-bisphosphate + H(+)</text>
        <dbReference type="Rhea" id="RHEA:46228"/>
        <dbReference type="Rhea" id="RHEA-COMP:11479"/>
        <dbReference type="Rhea" id="RHEA-COMP:11480"/>
        <dbReference type="ChEBI" id="CHEBI:15378"/>
        <dbReference type="ChEBI" id="CHEBI:29999"/>
        <dbReference type="ChEBI" id="CHEBI:57287"/>
        <dbReference type="ChEBI" id="CHEBI:58343"/>
        <dbReference type="ChEBI" id="CHEBI:64479"/>
    </reaction>
</comment>
<dbReference type="InterPro" id="IPR041354">
    <property type="entry name" value="4PPT_N"/>
</dbReference>
<dbReference type="InterPro" id="IPR008278">
    <property type="entry name" value="4-PPantetheinyl_Trfase_dom"/>
</dbReference>
<name>A0A3Z6QRY7_SALEB</name>
<feature type="binding site" evidence="12">
    <location>
        <position position="169"/>
    </location>
    <ligand>
        <name>CoA</name>
        <dbReference type="ChEBI" id="CHEBI:57287"/>
    </ligand>
</feature>
<reference evidence="16" key="1">
    <citation type="submission" date="2018-09" db="EMBL/GenBank/DDBJ databases">
        <authorList>
            <person name="Ashton P.M."/>
            <person name="Dallman T."/>
            <person name="Nair S."/>
            <person name="De Pinna E."/>
            <person name="Peters T."/>
            <person name="Grant K."/>
        </authorList>
    </citation>
    <scope>NUCLEOTIDE SEQUENCE [LARGE SCALE GENOMIC DNA]</scope>
    <source>
        <strain evidence="18">140692</strain>
        <strain evidence="19">367309</strain>
        <strain evidence="16">412099</strain>
        <strain evidence="17">498895</strain>
    </source>
</reference>
<dbReference type="SUPFAM" id="SSF56214">
    <property type="entry name" value="4'-phosphopantetheinyl transferase"/>
    <property type="match status" value="1"/>
</dbReference>
<evidence type="ECO:0000256" key="8">
    <source>
        <dbReference type="ARBA" id="ARBA00029894"/>
    </source>
</evidence>
<dbReference type="Gene3D" id="3.90.470.20">
    <property type="entry name" value="4'-phosphopantetheinyl transferase domain"/>
    <property type="match status" value="1"/>
</dbReference>
<evidence type="ECO:0000256" key="12">
    <source>
        <dbReference type="PIRSR" id="PIRSR603542-1"/>
    </source>
</evidence>
<keyword evidence="13" id="KW-0479">Metal-binding</keyword>
<dbReference type="GO" id="GO:0008897">
    <property type="term" value="F:holo-[acyl-carrier-protein] synthase activity"/>
    <property type="evidence" value="ECO:0007669"/>
    <property type="project" value="InterPro"/>
</dbReference>
<evidence type="ECO:0000256" key="4">
    <source>
        <dbReference type="ARBA" id="ARBA00011503"/>
    </source>
</evidence>
<keyword evidence="6 19" id="KW-0808">Transferase</keyword>
<feature type="binding site" evidence="13">
    <location>
        <position position="120"/>
    </location>
    <ligand>
        <name>Mg(2+)</name>
        <dbReference type="ChEBI" id="CHEBI:18420"/>
    </ligand>
</feature>
<dbReference type="EMBL" id="AAHPHN010000045">
    <property type="protein sequence ID" value="EBY8644072.1"/>
    <property type="molecule type" value="Genomic_DNA"/>
</dbReference>
<dbReference type="InterPro" id="IPR003542">
    <property type="entry name" value="Enbac_synth_compD-like"/>
</dbReference>
<dbReference type="EMBL" id="AAKVUB010000044">
    <property type="protein sequence ID" value="ECW2471038.1"/>
    <property type="molecule type" value="Genomic_DNA"/>
</dbReference>
<evidence type="ECO:0000256" key="3">
    <source>
        <dbReference type="ARBA" id="ARBA00008342"/>
    </source>
</evidence>
<comment type="subunit">
    <text evidence="4">EntB, EntD, EntE, and EntF form a multienzyme complex called enterobactin synthase.</text>
</comment>
<evidence type="ECO:0000313" key="19">
    <source>
        <dbReference type="EMBL" id="ECW2471038.1"/>
    </source>
</evidence>
<comment type="cofactor">
    <cofactor evidence="13">
        <name>Mg(2+)</name>
        <dbReference type="ChEBI" id="CHEBI:18420"/>
    </cofactor>
</comment>
<feature type="binding site" evidence="13">
    <location>
        <position position="119"/>
    </location>
    <ligand>
        <name>Mg(2+)</name>
        <dbReference type="ChEBI" id="CHEBI:18420"/>
    </ligand>
</feature>
<dbReference type="PRINTS" id="PR01399">
    <property type="entry name" value="ENTSNTHTASED"/>
</dbReference>
<dbReference type="AlphaFoldDB" id="A0A3Z6QRY7"/>
<feature type="domain" description="4'-phosphopantetheinyl transferase N-terminal" evidence="15">
    <location>
        <begin position="48"/>
        <end position="108"/>
    </location>
</feature>
<dbReference type="Proteomes" id="UP000839631">
    <property type="component" value="Unassembled WGS sequence"/>
</dbReference>
<feature type="binding site" evidence="12">
    <location>
        <position position="62"/>
    </location>
    <ligand>
        <name>CoA</name>
        <dbReference type="ChEBI" id="CHEBI:57287"/>
    </ligand>
</feature>
<evidence type="ECO:0000256" key="11">
    <source>
        <dbReference type="ARBA" id="ARBA00049191"/>
    </source>
</evidence>
<dbReference type="Pfam" id="PF01648">
    <property type="entry name" value="ACPS"/>
    <property type="match status" value="1"/>
</dbReference>
<evidence type="ECO:0000259" key="14">
    <source>
        <dbReference type="Pfam" id="PF01648"/>
    </source>
</evidence>
<evidence type="ECO:0000313" key="17">
    <source>
        <dbReference type="EMBL" id="EBR8574471.1"/>
    </source>
</evidence>
<evidence type="ECO:0000256" key="1">
    <source>
        <dbReference type="ARBA" id="ARBA00003937"/>
    </source>
</evidence>
<comment type="function">
    <text evidence="1">Involved in the biosynthesis of the siderophore enterobactin (enterochelin), which is a macrocyclic trimeric lactone of N-(2,3-dihydroxybenzoyl)-serine. The serine trilactone serves as a scaffolding for the three catechol functionalities that provide hexadentate coordination for the tightly ligated iron(2+) atoms. Plays an essential role in the assembly of the enterobactin by catalyzing the transfer of the 4'-phosphopantetheine (Ppant) moiety from coenzyme A to the apo-domains of both EntB (ArCP domain) and EntF (PCP domain) to yield their holo-forms which make them competent for the activation of 2,3-dihydroxybenzoate (DHB) and L-serine, respectively.</text>
</comment>
<comment type="pathway">
    <text evidence="2">Siderophore biosynthesis; enterobactin biosynthesis.</text>
</comment>
<evidence type="ECO:0000256" key="2">
    <source>
        <dbReference type="ARBA" id="ARBA00004993"/>
    </source>
</evidence>
<evidence type="ECO:0000313" key="18">
    <source>
        <dbReference type="EMBL" id="EBY8644072.1"/>
    </source>
</evidence>
<organism evidence="16">
    <name type="scientific">Salmonella enterica subsp. enterica serovar Java</name>
    <dbReference type="NCBI Taxonomy" id="224729"/>
    <lineage>
        <taxon>Bacteria</taxon>
        <taxon>Pseudomonadati</taxon>
        <taxon>Pseudomonadota</taxon>
        <taxon>Gammaproteobacteria</taxon>
        <taxon>Enterobacterales</taxon>
        <taxon>Enterobacteriaceae</taxon>
        <taxon>Salmonella</taxon>
    </lineage>
</organism>
<dbReference type="Proteomes" id="UP000839708">
    <property type="component" value="Unassembled WGS sequence"/>
</dbReference>
<sequence length="232" mass="26988">MRFFWHDIPQVKKELPPFLRLAALSFTGMKNSREEFLHHNIPFPPGLMRASEQRQAEYLAGRLCARRLLQEFDIRLNAPLMDKDRSPYWPSHYQGAISHDRQLVISVVTRAIYGRVGADIESLTPKINPGTIKNRICNTEEINRTISKGCMTEHQALILLFSAKESAYKALPRSLQQQVDFHNLELNIINATSYRMTLRLTNSYSSGNPPEFILHGWYYYFQDRILTIVHIR</sequence>
<dbReference type="UniPathway" id="UPA00017"/>
<comment type="catalytic activity">
    <reaction evidence="10">
        <text>apo-[aryl-carrier protein] + CoA = holo-[aryl-carrier protein] + adenosine 3',5'-bisphosphate + H(+)</text>
        <dbReference type="Rhea" id="RHEA:48404"/>
        <dbReference type="Rhea" id="RHEA-COMP:15903"/>
        <dbReference type="Rhea" id="RHEA-COMP:17557"/>
        <dbReference type="ChEBI" id="CHEBI:15378"/>
        <dbReference type="ChEBI" id="CHEBI:29999"/>
        <dbReference type="ChEBI" id="CHEBI:57287"/>
        <dbReference type="ChEBI" id="CHEBI:58343"/>
        <dbReference type="ChEBI" id="CHEBI:64479"/>
    </reaction>
</comment>
<accession>A0A3Z6QRY7</accession>
<evidence type="ECO:0000256" key="13">
    <source>
        <dbReference type="PIRSR" id="PIRSR603542-2"/>
    </source>
</evidence>
<dbReference type="PANTHER" id="PTHR38096">
    <property type="entry name" value="ENTEROBACTIN SYNTHASE COMPONENT D"/>
    <property type="match status" value="1"/>
</dbReference>
<feature type="binding site" evidence="12">
    <location>
        <position position="165"/>
    </location>
    <ligand>
        <name>CoA</name>
        <dbReference type="ChEBI" id="CHEBI:57287"/>
    </ligand>
</feature>
<dbReference type="GO" id="GO:0000287">
    <property type="term" value="F:magnesium ion binding"/>
    <property type="evidence" value="ECO:0007669"/>
    <property type="project" value="InterPro"/>
</dbReference>
<evidence type="ECO:0000256" key="9">
    <source>
        <dbReference type="ARBA" id="ARBA00031996"/>
    </source>
</evidence>
<evidence type="ECO:0000256" key="10">
    <source>
        <dbReference type="ARBA" id="ARBA00049176"/>
    </source>
</evidence>
<evidence type="ECO:0000313" key="16">
    <source>
        <dbReference type="EMBL" id="EAC0789701.1"/>
    </source>
</evidence>
<dbReference type="EMBL" id="AAGTQF010000091">
    <property type="protein sequence ID" value="EBR8574471.1"/>
    <property type="molecule type" value="Genomic_DNA"/>
</dbReference>
<dbReference type="GO" id="GO:0005886">
    <property type="term" value="C:plasma membrane"/>
    <property type="evidence" value="ECO:0007669"/>
    <property type="project" value="TreeGrafter"/>
</dbReference>
<evidence type="ECO:0000256" key="5">
    <source>
        <dbReference type="ARBA" id="ARBA00019087"/>
    </source>
</evidence>
<comment type="caution">
    <text evidence="16">The sequence shown here is derived from an EMBL/GenBank/DDBJ whole genome shotgun (WGS) entry which is preliminary data.</text>
</comment>
<keyword evidence="13" id="KW-0460">Magnesium</keyword>
<comment type="similarity">
    <text evidence="3">Belongs to the P-Pant transferase superfamily. EntD family.</text>
</comment>
<evidence type="ECO:0000256" key="6">
    <source>
        <dbReference type="ARBA" id="ARBA00022679"/>
    </source>
</evidence>
<protein>
    <recommendedName>
        <fullName evidence="5">Enterobactin synthase component D</fullName>
    </recommendedName>
    <alternativeName>
        <fullName evidence="8">4'-phosphopantetheinyl transferase EntD</fullName>
    </alternativeName>
    <alternativeName>
        <fullName evidence="9">Enterochelin synthase D</fullName>
    </alternativeName>
</protein>
<feature type="binding site" evidence="12">
    <location>
        <position position="119"/>
    </location>
    <ligand>
        <name>CoA</name>
        <dbReference type="ChEBI" id="CHEBI:57287"/>
    </ligand>
</feature>
<evidence type="ECO:0000256" key="7">
    <source>
        <dbReference type="ARBA" id="ARBA00023191"/>
    </source>
</evidence>
<dbReference type="EMBL" id="AAAGSE010000050">
    <property type="protein sequence ID" value="EAC0789701.1"/>
    <property type="molecule type" value="Genomic_DNA"/>
</dbReference>
<feature type="domain" description="4'-phosphopantetheinyl transferase" evidence="14">
    <location>
        <begin position="115"/>
        <end position="200"/>
    </location>
</feature>
<proteinExistence type="inferred from homology"/>